<dbReference type="Proteomes" id="UP000824596">
    <property type="component" value="Unassembled WGS sequence"/>
</dbReference>
<keyword evidence="3" id="KW-1185">Reference proteome</keyword>
<evidence type="ECO:0000313" key="3">
    <source>
        <dbReference type="Proteomes" id="UP000824596"/>
    </source>
</evidence>
<evidence type="ECO:0000256" key="1">
    <source>
        <dbReference type="SAM" id="MobiDB-lite"/>
    </source>
</evidence>
<organism evidence="2 3">
    <name type="scientific">Hirsutella rhossiliensis</name>
    <dbReference type="NCBI Taxonomy" id="111463"/>
    <lineage>
        <taxon>Eukaryota</taxon>
        <taxon>Fungi</taxon>
        <taxon>Dikarya</taxon>
        <taxon>Ascomycota</taxon>
        <taxon>Pezizomycotina</taxon>
        <taxon>Sordariomycetes</taxon>
        <taxon>Hypocreomycetidae</taxon>
        <taxon>Hypocreales</taxon>
        <taxon>Ophiocordycipitaceae</taxon>
        <taxon>Hirsutella</taxon>
    </lineage>
</organism>
<dbReference type="GeneID" id="68349466"/>
<accession>A0A9P8N682</accession>
<dbReference type="RefSeq" id="XP_044725208.1">
    <property type="nucleotide sequence ID" value="XM_044858808.1"/>
</dbReference>
<sequence length="224" mass="23609">MLEIVATVTSTKCLPAYLKIFETAAAEEREASGTPGTRKFRETLKRTPARTGGSSTVDLIFDELLGNPFARRLFAAAAAPPSTPSKRANPFAEDQAPMPPGPFPIAPFVVCYDNPGDIDGHTGIVYSGSEALVYGAPDAAVIWANLFAAIRKEADADLSLGQCAALAGVPAGFVCRFAFAAHLLDDSPELAAAYQRAARVGPLRTLAAARPYAANVMAYFNSLD</sequence>
<reference evidence="2" key="1">
    <citation type="submission" date="2021-09" db="EMBL/GenBank/DDBJ databases">
        <title>A high-quality genome of the endoparasitic fungus Hirsutella rhossiliensis with a comparison of Hirsutella genomes reveals transposable elements contributing to genome size variation.</title>
        <authorList>
            <person name="Lin R."/>
            <person name="Jiao Y."/>
            <person name="Sun X."/>
            <person name="Ling J."/>
            <person name="Xie B."/>
            <person name="Cheng X."/>
        </authorList>
    </citation>
    <scope>NUCLEOTIDE SEQUENCE</scope>
    <source>
        <strain evidence="2">HR02</strain>
    </source>
</reference>
<feature type="region of interest" description="Disordered" evidence="1">
    <location>
        <begin position="27"/>
        <end position="49"/>
    </location>
</feature>
<dbReference type="EMBL" id="JAIZPD010000001">
    <property type="protein sequence ID" value="KAH0967695.1"/>
    <property type="molecule type" value="Genomic_DNA"/>
</dbReference>
<protein>
    <submittedName>
        <fullName evidence="2">Uncharacterized protein</fullName>
    </submittedName>
</protein>
<dbReference type="AlphaFoldDB" id="A0A9P8N682"/>
<evidence type="ECO:0000313" key="2">
    <source>
        <dbReference type="EMBL" id="KAH0967695.1"/>
    </source>
</evidence>
<gene>
    <name evidence="2" type="ORF">HRG_00337</name>
</gene>
<comment type="caution">
    <text evidence="2">The sequence shown here is derived from an EMBL/GenBank/DDBJ whole genome shotgun (WGS) entry which is preliminary data.</text>
</comment>
<proteinExistence type="predicted"/>
<name>A0A9P8N682_9HYPO</name>